<keyword evidence="3" id="KW-1185">Reference proteome</keyword>
<organism evidence="2 3">
    <name type="scientific">Saitozyma podzolica</name>
    <dbReference type="NCBI Taxonomy" id="1890683"/>
    <lineage>
        <taxon>Eukaryota</taxon>
        <taxon>Fungi</taxon>
        <taxon>Dikarya</taxon>
        <taxon>Basidiomycota</taxon>
        <taxon>Agaricomycotina</taxon>
        <taxon>Tremellomycetes</taxon>
        <taxon>Tremellales</taxon>
        <taxon>Trimorphomycetaceae</taxon>
        <taxon>Saitozyma</taxon>
    </lineage>
</organism>
<reference evidence="2 3" key="1">
    <citation type="submission" date="2018-11" db="EMBL/GenBank/DDBJ databases">
        <title>Genome sequence of Saitozyma podzolica DSM 27192.</title>
        <authorList>
            <person name="Aliyu H."/>
            <person name="Gorte O."/>
            <person name="Ochsenreither K."/>
        </authorList>
    </citation>
    <scope>NUCLEOTIDE SEQUENCE [LARGE SCALE GENOMIC DNA]</scope>
    <source>
        <strain evidence="2 3">DSM 27192</strain>
    </source>
</reference>
<feature type="compositionally biased region" description="Polar residues" evidence="1">
    <location>
        <begin position="326"/>
        <end position="336"/>
    </location>
</feature>
<dbReference type="PRINTS" id="PR01217">
    <property type="entry name" value="PRICHEXTENSN"/>
</dbReference>
<evidence type="ECO:0000256" key="1">
    <source>
        <dbReference type="SAM" id="MobiDB-lite"/>
    </source>
</evidence>
<feature type="region of interest" description="Disordered" evidence="1">
    <location>
        <begin position="246"/>
        <end position="274"/>
    </location>
</feature>
<gene>
    <name evidence="2" type="ORF">EHS25_003489</name>
</gene>
<dbReference type="OrthoDB" id="2575964at2759"/>
<feature type="compositionally biased region" description="Basic and acidic residues" evidence="1">
    <location>
        <begin position="148"/>
        <end position="183"/>
    </location>
</feature>
<dbReference type="STRING" id="1890683.A0A427Y7D6"/>
<feature type="compositionally biased region" description="Pro residues" evidence="1">
    <location>
        <begin position="531"/>
        <end position="566"/>
    </location>
</feature>
<proteinExistence type="predicted"/>
<feature type="compositionally biased region" description="Pro residues" evidence="1">
    <location>
        <begin position="420"/>
        <end position="434"/>
    </location>
</feature>
<sequence>MNRILGVEQTMRLAMKTGPVVSYTTEELLRIAQKCQVEGWQVPRGMSRLESWYGAFIPQKSMGPVQHEDPAIAFIGQPGGKKSGPAGFGEGFGYGGGIGGGRGLGRGRNIGLRRQPDSLDAQGLPLPPENRREAYGGSQMGKFSVRNPAEKGMRLGGEEALKGRDDRRTRRDETEWRRNDKPVSQRGGDPVRRPQWNRQQGDEAAEPAWMDDDTGPLPADPAIAGSSSDPLVQFVPGEDMIAAHKRAMKVKESGGQWRGDKPLVSFFGGDSSIASMPQLESAKPRVFNSADYLLPSKAVEEERDQPEPASGSSAFQSRFQRFFGSGNPTTEIPTSRSADRSPMEVLSPPSHPPSAPPDRPMPPPDDHLGKLMGLLKVSNPSPQDTRPPPGFSTGAGRSPMESRPTPPLQAPSFSQEPRGYPFPPPPPHGGPPRPFFDMPDQYAPPPPDSLRMLMQSQRPGGPLPHGSLPPDAFHQFAQRPPPMMPGARDSPSEYIHPTPGPPGYLPMMNPRSSQPAPPTYGRGYVPFGQPAGPPMHPGSAGPPGPPGPSYPSNAAPPHPAVSPQQPPLNVAQQEMLATLFAGLGGPKPRSS</sequence>
<feature type="compositionally biased region" description="Acidic residues" evidence="1">
    <location>
        <begin position="203"/>
        <end position="214"/>
    </location>
</feature>
<feature type="compositionally biased region" description="Low complexity" evidence="1">
    <location>
        <begin position="309"/>
        <end position="325"/>
    </location>
</feature>
<feature type="region of interest" description="Disordered" evidence="1">
    <location>
        <begin position="297"/>
        <end position="570"/>
    </location>
</feature>
<evidence type="ECO:0000313" key="3">
    <source>
        <dbReference type="Proteomes" id="UP000279259"/>
    </source>
</evidence>
<comment type="caution">
    <text evidence="2">The sequence shown here is derived from an EMBL/GenBank/DDBJ whole genome shotgun (WGS) entry which is preliminary data.</text>
</comment>
<name>A0A427Y7D6_9TREE</name>
<dbReference type="AlphaFoldDB" id="A0A427Y7D6"/>
<protein>
    <submittedName>
        <fullName evidence="2">Uncharacterized protein</fullName>
    </submittedName>
</protein>
<feature type="compositionally biased region" description="Pro residues" evidence="1">
    <location>
        <begin position="349"/>
        <end position="363"/>
    </location>
</feature>
<feature type="region of interest" description="Disordered" evidence="1">
    <location>
        <begin position="106"/>
        <end position="231"/>
    </location>
</feature>
<dbReference type="Proteomes" id="UP000279259">
    <property type="component" value="Unassembled WGS sequence"/>
</dbReference>
<evidence type="ECO:0000313" key="2">
    <source>
        <dbReference type="EMBL" id="RSH87001.1"/>
    </source>
</evidence>
<dbReference type="EMBL" id="RSCD01000018">
    <property type="protein sequence ID" value="RSH87001.1"/>
    <property type="molecule type" value="Genomic_DNA"/>
</dbReference>
<accession>A0A427Y7D6</accession>